<dbReference type="EMBL" id="CAESGF010000013">
    <property type="protein sequence ID" value="CAB4364443.1"/>
    <property type="molecule type" value="Genomic_DNA"/>
</dbReference>
<reference evidence="4" key="1">
    <citation type="submission" date="2020-05" db="EMBL/GenBank/DDBJ databases">
        <authorList>
            <person name="Chiriac C."/>
            <person name="Salcher M."/>
            <person name="Ghai R."/>
            <person name="Kavagutti S V."/>
        </authorList>
    </citation>
    <scope>NUCLEOTIDE SEQUENCE</scope>
</reference>
<dbReference type="AlphaFoldDB" id="A0A6J7QB78"/>
<accession>A0A6J7QB78</accession>
<gene>
    <name evidence="2" type="ORF">UFOPK2656_02044</name>
    <name evidence="3" type="ORF">UFOPK3651_02287</name>
    <name evidence="4" type="ORF">UFOPK3931_03012</name>
    <name evidence="1" type="ORF">UFOPK4189_02204</name>
</gene>
<proteinExistence type="predicted"/>
<name>A0A6J7QB78_9ZZZZ</name>
<protein>
    <submittedName>
        <fullName evidence="4">Unannotated protein</fullName>
    </submittedName>
</protein>
<dbReference type="Pfam" id="PF05013">
    <property type="entry name" value="FGase"/>
    <property type="match status" value="1"/>
</dbReference>
<sequence>MSNWTVTEADSPVLIHVPHAATVIPPAVRDQIVLSDDELVNELALMTDHHTDLIAQRVAALCPVNLFVNRLSRLVVDPERFPDEREVMRRVGMGAVYTKTSSGAPLRHGIGVDDTQLLESYFFPYAKAIEQQVDRVLATHGRCIIIDLHSFPQDPLPYELDQTALRPGVCLGSDHFHTPAWLSEVAEQSFGGIAEGVGWNTPFAGTYVPTKHYRRVPEVSSVMVELRRDLYLERGGSAGMTQVESFAQMIAAIVE</sequence>
<evidence type="ECO:0000313" key="3">
    <source>
        <dbReference type="EMBL" id="CAB4942421.1"/>
    </source>
</evidence>
<evidence type="ECO:0000313" key="4">
    <source>
        <dbReference type="EMBL" id="CAB5014887.1"/>
    </source>
</evidence>
<evidence type="ECO:0000313" key="2">
    <source>
        <dbReference type="EMBL" id="CAB4730060.1"/>
    </source>
</evidence>
<organism evidence="4">
    <name type="scientific">freshwater metagenome</name>
    <dbReference type="NCBI Taxonomy" id="449393"/>
    <lineage>
        <taxon>unclassified sequences</taxon>
        <taxon>metagenomes</taxon>
        <taxon>ecological metagenomes</taxon>
    </lineage>
</organism>
<dbReference type="EMBL" id="CAFBOL010000127">
    <property type="protein sequence ID" value="CAB5014887.1"/>
    <property type="molecule type" value="Genomic_DNA"/>
</dbReference>
<dbReference type="EMBL" id="CAFBMT010000014">
    <property type="protein sequence ID" value="CAB4942421.1"/>
    <property type="molecule type" value="Genomic_DNA"/>
</dbReference>
<evidence type="ECO:0000313" key="1">
    <source>
        <dbReference type="EMBL" id="CAB4364443.1"/>
    </source>
</evidence>
<dbReference type="SUPFAM" id="SSF53187">
    <property type="entry name" value="Zn-dependent exopeptidases"/>
    <property type="match status" value="1"/>
</dbReference>
<dbReference type="InterPro" id="IPR007709">
    <property type="entry name" value="N-FG_amidohydro"/>
</dbReference>
<dbReference type="EMBL" id="CAEZYF010000013">
    <property type="protein sequence ID" value="CAB4730060.1"/>
    <property type="molecule type" value="Genomic_DNA"/>
</dbReference>
<dbReference type="Gene3D" id="3.40.630.40">
    <property type="entry name" value="Zn-dependent exopeptidases"/>
    <property type="match status" value="1"/>
</dbReference>